<keyword evidence="2" id="KW-1185">Reference proteome</keyword>
<dbReference type="SUPFAM" id="SSF53756">
    <property type="entry name" value="UDP-Glycosyltransferase/glycogen phosphorylase"/>
    <property type="match status" value="1"/>
</dbReference>
<dbReference type="RefSeq" id="WP_223074375.1">
    <property type="nucleotide sequence ID" value="NZ_JADMNK010000003.1"/>
</dbReference>
<comment type="caution">
    <text evidence="1">The sequence shown here is derived from an EMBL/GenBank/DDBJ whole genome shotgun (WGS) entry which is preliminary data.</text>
</comment>
<organism evidence="1 2">
    <name type="scientific">Leclercia barmai</name>
    <dbReference type="NCBI Taxonomy" id="2785629"/>
    <lineage>
        <taxon>Bacteria</taxon>
        <taxon>Pseudomonadati</taxon>
        <taxon>Pseudomonadota</taxon>
        <taxon>Gammaproteobacteria</taxon>
        <taxon>Enterobacterales</taxon>
        <taxon>Enterobacteriaceae</taxon>
        <taxon>Leclercia</taxon>
    </lineage>
</organism>
<evidence type="ECO:0000313" key="1">
    <source>
        <dbReference type="EMBL" id="MBZ0057729.1"/>
    </source>
</evidence>
<reference evidence="1 2" key="1">
    <citation type="submission" date="2020-11" db="EMBL/GenBank/DDBJ databases">
        <title>Draft Genome of Enterobacter sp. strain EMC7.</title>
        <authorList>
            <person name="Barman P."/>
            <person name="Sinha S."/>
            <person name="Sen S."/>
            <person name="Chakraborty R."/>
        </authorList>
    </citation>
    <scope>NUCLEOTIDE SEQUENCE [LARGE SCALE GENOMIC DNA]</scope>
    <source>
        <strain evidence="1 2">EMC7</strain>
    </source>
</reference>
<sequence length="287" mass="32833">MLQINVYCLDKGWLFNDLKELFNIAGCKASTNPQNNCDAWICIRSSELKFSPDITRTIVQVHNMEPHDIHLFNAALGVVFTHPMQEWLWRRSGYNGTSITIPIGTRKIIQPHAIMPQRPTVGFFCGENRFKWKGSDVFKKVVIAAKKIVDFDVLMIGRGLDHISDLGLYEKRAANPDDYSRIDLLFTASISPGVPLSVYEACACGKIVITTPRWFPPGRWPSVKTGQTHRELTKHLISALKNRENHFNNAIKYASSPYILEDWIIKNIDFLNKKLKRNLDIINKLPR</sequence>
<evidence type="ECO:0000313" key="2">
    <source>
        <dbReference type="Proteomes" id="UP000706580"/>
    </source>
</evidence>
<accession>A0ABS7RTT4</accession>
<protein>
    <recommendedName>
        <fullName evidence="3">Glycosyltransferase</fullName>
    </recommendedName>
</protein>
<gene>
    <name evidence="1" type="ORF">ITX56_07835</name>
</gene>
<dbReference type="EMBL" id="JADMNK010000003">
    <property type="protein sequence ID" value="MBZ0057729.1"/>
    <property type="molecule type" value="Genomic_DNA"/>
</dbReference>
<dbReference type="Gene3D" id="3.40.50.2000">
    <property type="entry name" value="Glycogen Phosphorylase B"/>
    <property type="match status" value="1"/>
</dbReference>
<evidence type="ECO:0008006" key="3">
    <source>
        <dbReference type="Google" id="ProtNLM"/>
    </source>
</evidence>
<dbReference type="Proteomes" id="UP000706580">
    <property type="component" value="Unassembled WGS sequence"/>
</dbReference>
<name>A0ABS7RTT4_9ENTR</name>
<proteinExistence type="predicted"/>